<dbReference type="PROSITE" id="PS51257">
    <property type="entry name" value="PROKAR_LIPOPROTEIN"/>
    <property type="match status" value="1"/>
</dbReference>
<proteinExistence type="inferred from homology"/>
<dbReference type="SUPFAM" id="SSF75005">
    <property type="entry name" value="Arabinanase/levansucrase/invertase"/>
    <property type="match status" value="1"/>
</dbReference>
<keyword evidence="3 4" id="KW-0326">Glycosidase</keyword>
<evidence type="ECO:0000313" key="6">
    <source>
        <dbReference type="EMBL" id="RGK58086.1"/>
    </source>
</evidence>
<keyword evidence="5" id="KW-0732">Signal</keyword>
<sequence length="382" mass="43433">MRLRSISLLGVLCFLLLTACTAEPPKEICSGEIWPDNQGVHVNAHGGGILYHDGTYYWYGENKSDSTSSAMVGIMCYSSKNLTDWNNEGAVLPVVLNDSTSDIVQGCVMERPKVIYNEKTEKFVMWFHLELKGKGYAAARSAVAVSDSPTGPFKYIRSERINPGVLPFDMNETQRAMLDTLDAEKYKEWWTPMWYEAIHKGLFVKRDLQGGQMARDMQLFVDEDVKAYHIYSSEDNLTLQIAELSDDYLTHTGKYVRMAPAGHNEAPAIFKKSDGTYWMITSGCTGWDPNEARMFSAPSIWGPWTQHPNPCRGKKSEITFGGQSTYVLPVSGKKDAFIFMADIWRPKHPSDARYIWLPIQFENGVPYIEWMDSWTLDFFDKK</sequence>
<feature type="signal peptide" evidence="5">
    <location>
        <begin position="1"/>
        <end position="22"/>
    </location>
</feature>
<evidence type="ECO:0000256" key="2">
    <source>
        <dbReference type="ARBA" id="ARBA00022801"/>
    </source>
</evidence>
<evidence type="ECO:0000256" key="4">
    <source>
        <dbReference type="RuleBase" id="RU361187"/>
    </source>
</evidence>
<keyword evidence="2 4" id="KW-0378">Hydrolase</keyword>
<evidence type="ECO:0000256" key="1">
    <source>
        <dbReference type="ARBA" id="ARBA00009865"/>
    </source>
</evidence>
<comment type="caution">
    <text evidence="6">The sequence shown here is derived from an EMBL/GenBank/DDBJ whole genome shotgun (WGS) entry which is preliminary data.</text>
</comment>
<comment type="similarity">
    <text evidence="1 4">Belongs to the glycosyl hydrolase 43 family.</text>
</comment>
<accession>A0A3E4N723</accession>
<dbReference type="Pfam" id="PF04616">
    <property type="entry name" value="Glyco_hydro_43"/>
    <property type="match status" value="1"/>
</dbReference>
<dbReference type="AlphaFoldDB" id="A0A3E4N723"/>
<evidence type="ECO:0000256" key="5">
    <source>
        <dbReference type="SAM" id="SignalP"/>
    </source>
</evidence>
<name>A0A3E4N723_9BACT</name>
<gene>
    <name evidence="6" type="ORF">DXD04_02205</name>
</gene>
<dbReference type="CDD" id="cd18825">
    <property type="entry name" value="GH43_CtGH43-like"/>
    <property type="match status" value="1"/>
</dbReference>
<dbReference type="InterPro" id="IPR006710">
    <property type="entry name" value="Glyco_hydro_43"/>
</dbReference>
<evidence type="ECO:0000313" key="7">
    <source>
        <dbReference type="Proteomes" id="UP000260862"/>
    </source>
</evidence>
<reference evidence="6 7" key="1">
    <citation type="submission" date="2018-08" db="EMBL/GenBank/DDBJ databases">
        <title>A genome reference for cultivated species of the human gut microbiota.</title>
        <authorList>
            <person name="Zou Y."/>
            <person name="Xue W."/>
            <person name="Luo G."/>
        </authorList>
    </citation>
    <scope>NUCLEOTIDE SEQUENCE [LARGE SCALE GENOMIC DNA]</scope>
    <source>
        <strain evidence="6 7">TF10-3AC</strain>
    </source>
</reference>
<organism evidence="6 7">
    <name type="scientific">Phocaeicola plebeius</name>
    <dbReference type="NCBI Taxonomy" id="310297"/>
    <lineage>
        <taxon>Bacteria</taxon>
        <taxon>Pseudomonadati</taxon>
        <taxon>Bacteroidota</taxon>
        <taxon>Bacteroidia</taxon>
        <taxon>Bacteroidales</taxon>
        <taxon>Bacteroidaceae</taxon>
        <taxon>Phocaeicola</taxon>
    </lineage>
</organism>
<dbReference type="Gene3D" id="2.115.10.20">
    <property type="entry name" value="Glycosyl hydrolase domain, family 43"/>
    <property type="match status" value="1"/>
</dbReference>
<feature type="chain" id="PRO_5017680161" evidence="5">
    <location>
        <begin position="23"/>
        <end position="382"/>
    </location>
</feature>
<dbReference type="RefSeq" id="WP_117670460.1">
    <property type="nucleotide sequence ID" value="NZ_CABOGR010000002.1"/>
</dbReference>
<dbReference type="Proteomes" id="UP000260862">
    <property type="component" value="Unassembled WGS sequence"/>
</dbReference>
<dbReference type="EMBL" id="QSQT01000002">
    <property type="protein sequence ID" value="RGK58086.1"/>
    <property type="molecule type" value="Genomic_DNA"/>
</dbReference>
<dbReference type="GO" id="GO:0005975">
    <property type="term" value="P:carbohydrate metabolic process"/>
    <property type="evidence" value="ECO:0007669"/>
    <property type="project" value="InterPro"/>
</dbReference>
<dbReference type="InterPro" id="IPR023296">
    <property type="entry name" value="Glyco_hydro_beta-prop_sf"/>
</dbReference>
<protein>
    <submittedName>
        <fullName evidence="6">Beta-glucanase</fullName>
    </submittedName>
</protein>
<dbReference type="PANTHER" id="PTHR22925:SF3">
    <property type="entry name" value="GLYCOSYL HYDROLASE FAMILY PROTEIN 43"/>
    <property type="match status" value="1"/>
</dbReference>
<evidence type="ECO:0000256" key="3">
    <source>
        <dbReference type="ARBA" id="ARBA00023295"/>
    </source>
</evidence>
<dbReference type="PANTHER" id="PTHR22925">
    <property type="entry name" value="GLYCOSYL HYDROLASE 43 FAMILY MEMBER"/>
    <property type="match status" value="1"/>
</dbReference>
<keyword evidence="7" id="KW-1185">Reference proteome</keyword>
<dbReference type="GO" id="GO:0004553">
    <property type="term" value="F:hydrolase activity, hydrolyzing O-glycosyl compounds"/>
    <property type="evidence" value="ECO:0007669"/>
    <property type="project" value="InterPro"/>
</dbReference>